<dbReference type="Proteomes" id="UP000054485">
    <property type="component" value="Unassembled WGS sequence"/>
</dbReference>
<sequence>MAGWKRTRAQRSNVIQCTGLVIRVLAGDEDAHLDAPQLLDLLSEKPVEGANRAPKQQDTAVPMPSRGPVQWAFAL</sequence>
<protein>
    <submittedName>
        <fullName evidence="2">Uncharacterized protein</fullName>
    </submittedName>
</protein>
<dbReference type="AlphaFoldDB" id="A0A0D0AZT5"/>
<keyword evidence="3" id="KW-1185">Reference proteome</keyword>
<reference evidence="3" key="2">
    <citation type="submission" date="2015-01" db="EMBL/GenBank/DDBJ databases">
        <title>Evolutionary Origins and Diversification of the Mycorrhizal Mutualists.</title>
        <authorList>
            <consortium name="DOE Joint Genome Institute"/>
            <consortium name="Mycorrhizal Genomics Consortium"/>
            <person name="Kohler A."/>
            <person name="Kuo A."/>
            <person name="Nagy L.G."/>
            <person name="Floudas D."/>
            <person name="Copeland A."/>
            <person name="Barry K.W."/>
            <person name="Cichocki N."/>
            <person name="Veneault-Fourrey C."/>
            <person name="LaButti K."/>
            <person name="Lindquist E.A."/>
            <person name="Lipzen A."/>
            <person name="Lundell T."/>
            <person name="Morin E."/>
            <person name="Murat C."/>
            <person name="Riley R."/>
            <person name="Ohm R."/>
            <person name="Sun H."/>
            <person name="Tunlid A."/>
            <person name="Henrissat B."/>
            <person name="Grigoriev I.V."/>
            <person name="Hibbett D.S."/>
            <person name="Martin F."/>
        </authorList>
    </citation>
    <scope>NUCLEOTIDE SEQUENCE [LARGE SCALE GENOMIC DNA]</scope>
    <source>
        <strain evidence="3">UH-Slu-Lm8-n1</strain>
    </source>
</reference>
<evidence type="ECO:0000313" key="2">
    <source>
        <dbReference type="EMBL" id="KIK39832.1"/>
    </source>
</evidence>
<evidence type="ECO:0000313" key="3">
    <source>
        <dbReference type="Proteomes" id="UP000054485"/>
    </source>
</evidence>
<dbReference type="InParanoid" id="A0A0D0AZT5"/>
<name>A0A0D0AZT5_9AGAM</name>
<dbReference type="OrthoDB" id="3213974at2759"/>
<evidence type="ECO:0000256" key="1">
    <source>
        <dbReference type="SAM" id="MobiDB-lite"/>
    </source>
</evidence>
<reference evidence="2 3" key="1">
    <citation type="submission" date="2014-04" db="EMBL/GenBank/DDBJ databases">
        <authorList>
            <consortium name="DOE Joint Genome Institute"/>
            <person name="Kuo A."/>
            <person name="Ruytinx J."/>
            <person name="Rineau F."/>
            <person name="Colpaert J."/>
            <person name="Kohler A."/>
            <person name="Nagy L.G."/>
            <person name="Floudas D."/>
            <person name="Copeland A."/>
            <person name="Barry K.W."/>
            <person name="Cichocki N."/>
            <person name="Veneault-Fourrey C."/>
            <person name="LaButti K."/>
            <person name="Lindquist E.A."/>
            <person name="Lipzen A."/>
            <person name="Lundell T."/>
            <person name="Morin E."/>
            <person name="Murat C."/>
            <person name="Sun H."/>
            <person name="Tunlid A."/>
            <person name="Henrissat B."/>
            <person name="Grigoriev I.V."/>
            <person name="Hibbett D.S."/>
            <person name="Martin F."/>
            <person name="Nordberg H.P."/>
            <person name="Cantor M.N."/>
            <person name="Hua S.X."/>
        </authorList>
    </citation>
    <scope>NUCLEOTIDE SEQUENCE [LARGE SCALE GENOMIC DNA]</scope>
    <source>
        <strain evidence="2 3">UH-Slu-Lm8-n1</strain>
    </source>
</reference>
<gene>
    <name evidence="2" type="ORF">CY34DRAFT_807787</name>
</gene>
<accession>A0A0D0AZT5</accession>
<proteinExistence type="predicted"/>
<dbReference type="EMBL" id="KN835326">
    <property type="protein sequence ID" value="KIK39832.1"/>
    <property type="molecule type" value="Genomic_DNA"/>
</dbReference>
<dbReference type="HOGENOM" id="CLU_2672748_0_0_1"/>
<organism evidence="2 3">
    <name type="scientific">Suillus luteus UH-Slu-Lm8-n1</name>
    <dbReference type="NCBI Taxonomy" id="930992"/>
    <lineage>
        <taxon>Eukaryota</taxon>
        <taxon>Fungi</taxon>
        <taxon>Dikarya</taxon>
        <taxon>Basidiomycota</taxon>
        <taxon>Agaricomycotina</taxon>
        <taxon>Agaricomycetes</taxon>
        <taxon>Agaricomycetidae</taxon>
        <taxon>Boletales</taxon>
        <taxon>Suillineae</taxon>
        <taxon>Suillaceae</taxon>
        <taxon>Suillus</taxon>
    </lineage>
</organism>
<feature type="region of interest" description="Disordered" evidence="1">
    <location>
        <begin position="46"/>
        <end position="67"/>
    </location>
</feature>